<comment type="subcellular location">
    <subcellularLocation>
        <location evidence="1">Membrane</location>
        <topology evidence="1">Multi-pass membrane protein</topology>
    </subcellularLocation>
</comment>
<evidence type="ECO:0000313" key="6">
    <source>
        <dbReference type="EMBL" id="MBM2615062.1"/>
    </source>
</evidence>
<accession>A0ABS2A5J2</accession>
<feature type="transmembrane region" description="Helical" evidence="5">
    <location>
        <begin position="239"/>
        <end position="258"/>
    </location>
</feature>
<keyword evidence="4 5" id="KW-0472">Membrane</keyword>
<dbReference type="Proteomes" id="UP000632138">
    <property type="component" value="Unassembled WGS sequence"/>
</dbReference>
<feature type="transmembrane region" description="Helical" evidence="5">
    <location>
        <begin position="96"/>
        <end position="115"/>
    </location>
</feature>
<evidence type="ECO:0000256" key="4">
    <source>
        <dbReference type="ARBA" id="ARBA00023136"/>
    </source>
</evidence>
<dbReference type="CDD" id="cd17393">
    <property type="entry name" value="MFS_MosC_like"/>
    <property type="match status" value="1"/>
</dbReference>
<feature type="transmembrane region" description="Helical" evidence="5">
    <location>
        <begin position="351"/>
        <end position="374"/>
    </location>
</feature>
<feature type="transmembrane region" description="Helical" evidence="5">
    <location>
        <begin position="161"/>
        <end position="182"/>
    </location>
</feature>
<dbReference type="InterPro" id="IPR051788">
    <property type="entry name" value="MFS_Transporter"/>
</dbReference>
<evidence type="ECO:0000313" key="7">
    <source>
        <dbReference type="Proteomes" id="UP000632138"/>
    </source>
</evidence>
<feature type="transmembrane region" description="Helical" evidence="5">
    <location>
        <begin position="36"/>
        <end position="61"/>
    </location>
</feature>
<keyword evidence="3 5" id="KW-1133">Transmembrane helix</keyword>
<feature type="transmembrane region" description="Helical" evidence="5">
    <location>
        <begin position="136"/>
        <end position="155"/>
    </location>
</feature>
<evidence type="ECO:0000256" key="3">
    <source>
        <dbReference type="ARBA" id="ARBA00022989"/>
    </source>
</evidence>
<feature type="transmembrane region" description="Helical" evidence="5">
    <location>
        <begin position="203"/>
        <end position="227"/>
    </location>
</feature>
<evidence type="ECO:0000256" key="1">
    <source>
        <dbReference type="ARBA" id="ARBA00004141"/>
    </source>
</evidence>
<feature type="transmembrane region" description="Helical" evidence="5">
    <location>
        <begin position="323"/>
        <end position="345"/>
    </location>
</feature>
<comment type="caution">
    <text evidence="6">The sequence shown here is derived from an EMBL/GenBank/DDBJ whole genome shotgun (WGS) entry which is preliminary data.</text>
</comment>
<evidence type="ECO:0000256" key="5">
    <source>
        <dbReference type="SAM" id="Phobius"/>
    </source>
</evidence>
<keyword evidence="7" id="KW-1185">Reference proteome</keyword>
<keyword evidence="2 5" id="KW-0812">Transmembrane</keyword>
<dbReference type="SUPFAM" id="SSF103473">
    <property type="entry name" value="MFS general substrate transporter"/>
    <property type="match status" value="1"/>
</dbReference>
<evidence type="ECO:0000256" key="2">
    <source>
        <dbReference type="ARBA" id="ARBA00022692"/>
    </source>
</evidence>
<protein>
    <submittedName>
        <fullName evidence="6">MFS transporter</fullName>
    </submittedName>
</protein>
<dbReference type="InterPro" id="IPR011701">
    <property type="entry name" value="MFS"/>
</dbReference>
<dbReference type="Gene3D" id="1.20.1250.20">
    <property type="entry name" value="MFS general substrate transporter like domains"/>
    <property type="match status" value="2"/>
</dbReference>
<dbReference type="InterPro" id="IPR036259">
    <property type="entry name" value="MFS_trans_sf"/>
</dbReference>
<gene>
    <name evidence="6" type="ORF">JIG36_05745</name>
</gene>
<reference evidence="6 7" key="1">
    <citation type="submission" date="2021-01" db="EMBL/GenBank/DDBJ databases">
        <title>Actinoplanes sp. nov. LDG1-06 isolated from lichen.</title>
        <authorList>
            <person name="Saeng-In P."/>
            <person name="Phongsopitanun W."/>
            <person name="Kanchanasin P."/>
            <person name="Yuki M."/>
            <person name="Kudo T."/>
            <person name="Ohkuma M."/>
            <person name="Tanasupawat S."/>
        </authorList>
    </citation>
    <scope>NUCLEOTIDE SEQUENCE [LARGE SCALE GENOMIC DNA]</scope>
    <source>
        <strain evidence="6 7">LDG1-06</strain>
    </source>
</reference>
<proteinExistence type="predicted"/>
<dbReference type="RefSeq" id="WP_203374899.1">
    <property type="nucleotide sequence ID" value="NZ_JAENHP010000001.1"/>
</dbReference>
<name>A0ABS2A5J2_9ACTN</name>
<organism evidence="6 7">
    <name type="scientific">Paractinoplanes ovalisporus</name>
    <dbReference type="NCBI Taxonomy" id="2810368"/>
    <lineage>
        <taxon>Bacteria</taxon>
        <taxon>Bacillati</taxon>
        <taxon>Actinomycetota</taxon>
        <taxon>Actinomycetes</taxon>
        <taxon>Micromonosporales</taxon>
        <taxon>Micromonosporaceae</taxon>
        <taxon>Paractinoplanes</taxon>
    </lineage>
</organism>
<sequence length="393" mass="39462">MSAFRRAQLSVGALFCLLGFQYSTWAARIPALTDRLHLTAAEVGVLLLAAGVGAAVSFPIVAKLMAVLGSRRLSIAAGLTLIAALAGIGAAPNYPVALAVLLVDGVAVGCLNVAMNAQGAALEAAYERNTMARLHALFSGGIFTAALLASGVTALTGSLAVHFGIAGALLVLLVLVARPALLEQDLPAPPKAEGRRWSLPSKVGLWLGAAMALTTITEGAMTDWSALYLERVAHAAPQVLPLGIAVTSAMMVTARLFADGWRARWGDKRVVLIGGAVAGAGLGLALAAGGVVPALAGFACVGLGMAAVSPCLYVAAAREGSTALTMAATMGTTGLLAGPPVIGLIAEATTLTTAMAVVAVTAWLAVLCVVPVRLGEDVTASPRDAAADAAPQH</sequence>
<dbReference type="PANTHER" id="PTHR23514">
    <property type="entry name" value="BYPASS OF STOP CODON PROTEIN 6"/>
    <property type="match status" value="1"/>
</dbReference>
<feature type="transmembrane region" description="Helical" evidence="5">
    <location>
        <begin position="270"/>
        <end position="288"/>
    </location>
</feature>
<feature type="transmembrane region" description="Helical" evidence="5">
    <location>
        <begin position="294"/>
        <end position="316"/>
    </location>
</feature>
<dbReference type="PANTHER" id="PTHR23514:SF13">
    <property type="entry name" value="INNER MEMBRANE PROTEIN YBJJ"/>
    <property type="match status" value="1"/>
</dbReference>
<dbReference type="EMBL" id="JAENHP010000001">
    <property type="protein sequence ID" value="MBM2615062.1"/>
    <property type="molecule type" value="Genomic_DNA"/>
</dbReference>
<dbReference type="Pfam" id="PF07690">
    <property type="entry name" value="MFS_1"/>
    <property type="match status" value="1"/>
</dbReference>
<feature type="transmembrane region" description="Helical" evidence="5">
    <location>
        <begin position="73"/>
        <end position="90"/>
    </location>
</feature>